<keyword evidence="2" id="KW-1185">Reference proteome</keyword>
<dbReference type="EMBL" id="LXQD01000033">
    <property type="protein sequence ID" value="RCJ40959.1"/>
    <property type="molecule type" value="Genomic_DNA"/>
</dbReference>
<comment type="caution">
    <text evidence="1">The sequence shown here is derived from an EMBL/GenBank/DDBJ whole genome shotgun (WGS) entry which is preliminary data.</text>
</comment>
<organism evidence="1 2">
    <name type="scientific">Nostoc minutum NIES-26</name>
    <dbReference type="NCBI Taxonomy" id="1844469"/>
    <lineage>
        <taxon>Bacteria</taxon>
        <taxon>Bacillati</taxon>
        <taxon>Cyanobacteriota</taxon>
        <taxon>Cyanophyceae</taxon>
        <taxon>Nostocales</taxon>
        <taxon>Nostocaceae</taxon>
        <taxon>Nostoc</taxon>
    </lineage>
</organism>
<dbReference type="Proteomes" id="UP000252107">
    <property type="component" value="Unassembled WGS sequence"/>
</dbReference>
<accession>A0A367RYB8</accession>
<gene>
    <name evidence="1" type="ORF">A6770_36800</name>
</gene>
<proteinExistence type="predicted"/>
<protein>
    <submittedName>
        <fullName evidence="1">Uncharacterized protein</fullName>
    </submittedName>
</protein>
<sequence length="126" mass="14294">MALYSVSGEALQAPRVRAAFRREGHSSALPVPQPEKAENAVLGVPRVEQFSKRWSSEAIALRSKVRPWRMEKIKTAEVLKENPGFDFLQEGWQDDPALRIVIKKLVVKYPQWGLVAVDGVLVKWEE</sequence>
<dbReference type="AlphaFoldDB" id="A0A367RYB8"/>
<name>A0A367RYB8_9NOSO</name>
<evidence type="ECO:0000313" key="2">
    <source>
        <dbReference type="Proteomes" id="UP000252107"/>
    </source>
</evidence>
<evidence type="ECO:0000313" key="1">
    <source>
        <dbReference type="EMBL" id="RCJ40959.1"/>
    </source>
</evidence>
<reference evidence="1" key="1">
    <citation type="submission" date="2016-04" db="EMBL/GenBank/DDBJ databases">
        <authorList>
            <person name="Tabuchi Yagui T.R."/>
        </authorList>
    </citation>
    <scope>NUCLEOTIDE SEQUENCE [LARGE SCALE GENOMIC DNA]</scope>
    <source>
        <strain evidence="1">NIES-26</strain>
    </source>
</reference>